<dbReference type="PANTHER" id="PTHR42842:SF3">
    <property type="entry name" value="FAD_NAD(P)-BINDING OXIDOREDUCTASE FAMILY PROTEIN"/>
    <property type="match status" value="1"/>
</dbReference>
<dbReference type="Pfam" id="PF21688">
    <property type="entry name" value="FAD-depend_C"/>
    <property type="match status" value="1"/>
</dbReference>
<accession>A0A839K071</accession>
<dbReference type="PIRSF" id="PIRSF038984">
    <property type="entry name" value="FAD_binding_protein"/>
    <property type="match status" value="1"/>
</dbReference>
<reference evidence="2 3" key="1">
    <citation type="submission" date="2020-07" db="EMBL/GenBank/DDBJ databases">
        <title>Characterization and genome sequencing of isolate MD1, a novel member within the family Lachnospiraceae.</title>
        <authorList>
            <person name="Rettenmaier R."/>
            <person name="Di Bello L."/>
            <person name="Zinser C."/>
            <person name="Scheitz K."/>
            <person name="Liebl W."/>
            <person name="Zverlov V."/>
        </authorList>
    </citation>
    <scope>NUCLEOTIDE SEQUENCE [LARGE SCALE GENOMIC DNA]</scope>
    <source>
        <strain evidence="2 3">MD1</strain>
    </source>
</reference>
<dbReference type="Proteomes" id="UP000574276">
    <property type="component" value="Unassembled WGS sequence"/>
</dbReference>
<keyword evidence="3" id="KW-1185">Reference proteome</keyword>
<dbReference type="SUPFAM" id="SSF51905">
    <property type="entry name" value="FAD/NAD(P)-binding domain"/>
    <property type="match status" value="1"/>
</dbReference>
<dbReference type="Pfam" id="PF13450">
    <property type="entry name" value="NAD_binding_8"/>
    <property type="match status" value="1"/>
</dbReference>
<comment type="caution">
    <text evidence="2">The sequence shown here is derived from an EMBL/GenBank/DDBJ whole genome shotgun (WGS) entry which is preliminary data.</text>
</comment>
<dbReference type="Gene3D" id="3.50.50.60">
    <property type="entry name" value="FAD/NAD(P)-binding domain"/>
    <property type="match status" value="2"/>
</dbReference>
<gene>
    <name evidence="2" type="ORF">H0486_09300</name>
</gene>
<dbReference type="InterPro" id="IPR049516">
    <property type="entry name" value="FAD-depend_C"/>
</dbReference>
<evidence type="ECO:0000313" key="3">
    <source>
        <dbReference type="Proteomes" id="UP000574276"/>
    </source>
</evidence>
<dbReference type="EMBL" id="JACEGA010000001">
    <property type="protein sequence ID" value="MBB2183074.1"/>
    <property type="molecule type" value="Genomic_DNA"/>
</dbReference>
<dbReference type="AlphaFoldDB" id="A0A839K071"/>
<protein>
    <submittedName>
        <fullName evidence="2">NAD(P)/FAD-dependent oxidoreductase</fullName>
    </submittedName>
</protein>
<dbReference type="PANTHER" id="PTHR42842">
    <property type="entry name" value="FAD/NAD(P)-BINDING OXIDOREDUCTASE"/>
    <property type="match status" value="1"/>
</dbReference>
<organism evidence="2 3">
    <name type="scientific">Variimorphobacter saccharofermentans</name>
    <dbReference type="NCBI Taxonomy" id="2755051"/>
    <lineage>
        <taxon>Bacteria</taxon>
        <taxon>Bacillati</taxon>
        <taxon>Bacillota</taxon>
        <taxon>Clostridia</taxon>
        <taxon>Lachnospirales</taxon>
        <taxon>Lachnospiraceae</taxon>
        <taxon>Variimorphobacter</taxon>
    </lineage>
</organism>
<evidence type="ECO:0000313" key="2">
    <source>
        <dbReference type="EMBL" id="MBB2183074.1"/>
    </source>
</evidence>
<sequence>MIQIVQLKLPIKHTNEDMHSAIVKALKLAKSRTFEYTIIKKSIDARKEEIKYIYTVEVRVDLSKQETEKDIVNKCRNSNVSITERTSYRFEPKGTKPLKHRPVIVGTGPAGLFSAWILAKHGYQPLVVERGYEVNKRVTVVEHFWEQNDLNPNCNVQFGEGGAGTFSDGKLNTMVKDAFHRYPLVMETFVEHGAPSDILYLNKPHIGTDKLRGVVENMRNDIIRMGGEVRFATTLTDILIENDQLAGIELNHNERISCEVLITAIGHSARDTFAMLLKRGIHLSPKAFAIGLRIEHKQSMISMAQYGKSYIDLPAADYKLTHQTKSGRGVYSFCMCPGGYVVNASSEPGHLVVNGMSNYARNGDNANSAIVVTVQPEDFPNTDPLSGVAFQRNWEKAAYAAGKGVVPVQLFGDLFHYRKSVTIGSVIPNIKGEYRLSNLTECLPDNIIEALKEGIMAFDKKIKGFADEEAILSGVESRTSSPVRIHRNEFYESNITGIYPCGEGAGYAGGITSAAIDGIKVFEAVADCYKPCYE</sequence>
<dbReference type="InterPro" id="IPR028348">
    <property type="entry name" value="FAD-binding_protein"/>
</dbReference>
<evidence type="ECO:0000259" key="1">
    <source>
        <dbReference type="Pfam" id="PF21688"/>
    </source>
</evidence>
<name>A0A839K071_9FIRM</name>
<dbReference type="Gene3D" id="3.30.70.2700">
    <property type="match status" value="1"/>
</dbReference>
<dbReference type="InterPro" id="IPR036188">
    <property type="entry name" value="FAD/NAD-bd_sf"/>
</dbReference>
<dbReference type="RefSeq" id="WP_228352756.1">
    <property type="nucleotide sequence ID" value="NZ_JACEGA010000001.1"/>
</dbReference>
<proteinExistence type="predicted"/>
<feature type="domain" description="FAD-dependent protein C-terminal" evidence="1">
    <location>
        <begin position="287"/>
        <end position="479"/>
    </location>
</feature>